<keyword evidence="5 9" id="KW-0169">Cobalamin biosynthesis</keyword>
<keyword evidence="7 9" id="KW-1133">Transmembrane helix</keyword>
<dbReference type="GO" id="GO:0005886">
    <property type="term" value="C:plasma membrane"/>
    <property type="evidence" value="ECO:0007669"/>
    <property type="project" value="UniProtKB-SubCell"/>
</dbReference>
<feature type="transmembrane region" description="Helical" evidence="9">
    <location>
        <begin position="99"/>
        <end position="117"/>
    </location>
</feature>
<dbReference type="EMBL" id="VXMH01000093">
    <property type="protein sequence ID" value="MYC96657.1"/>
    <property type="molecule type" value="Genomic_DNA"/>
</dbReference>
<dbReference type="AlphaFoldDB" id="A0A6B1DC85"/>
<comment type="caution">
    <text evidence="10">The sequence shown here is derived from an EMBL/GenBank/DDBJ whole genome shotgun (WGS) entry which is preliminary data.</text>
</comment>
<dbReference type="UniPathway" id="UPA00148"/>
<evidence type="ECO:0000256" key="9">
    <source>
        <dbReference type="HAMAP-Rule" id="MF_00024"/>
    </source>
</evidence>
<keyword evidence="4 9" id="KW-1003">Cell membrane</keyword>
<dbReference type="InterPro" id="IPR004485">
    <property type="entry name" value="Cobalamin_biosynth_CobD/CbiB"/>
</dbReference>
<dbReference type="GO" id="GO:0015420">
    <property type="term" value="F:ABC-type vitamin B12 transporter activity"/>
    <property type="evidence" value="ECO:0007669"/>
    <property type="project" value="UniProtKB-UniRule"/>
</dbReference>
<keyword evidence="8 9" id="KW-0472">Membrane</keyword>
<evidence type="ECO:0000256" key="6">
    <source>
        <dbReference type="ARBA" id="ARBA00022692"/>
    </source>
</evidence>
<dbReference type="PANTHER" id="PTHR34308:SF1">
    <property type="entry name" value="COBALAMIN BIOSYNTHESIS PROTEIN CBIB"/>
    <property type="match status" value="1"/>
</dbReference>
<feature type="transmembrane region" description="Helical" evidence="9">
    <location>
        <begin position="207"/>
        <end position="224"/>
    </location>
</feature>
<evidence type="ECO:0000256" key="7">
    <source>
        <dbReference type="ARBA" id="ARBA00022989"/>
    </source>
</evidence>
<dbReference type="GO" id="GO:0048472">
    <property type="term" value="F:threonine-phosphate decarboxylase activity"/>
    <property type="evidence" value="ECO:0007669"/>
    <property type="project" value="InterPro"/>
</dbReference>
<comment type="function">
    <text evidence="9">Converts cobyric acid to cobinamide by the addition of aminopropanol on the F carboxylic group.</text>
</comment>
<reference evidence="10" key="1">
    <citation type="submission" date="2019-09" db="EMBL/GenBank/DDBJ databases">
        <title>Characterisation of the sponge microbiome using genome-centric metagenomics.</title>
        <authorList>
            <person name="Engelberts J.P."/>
            <person name="Robbins S.J."/>
            <person name="De Goeij J.M."/>
            <person name="Aranda M."/>
            <person name="Bell S.C."/>
            <person name="Webster N.S."/>
        </authorList>
    </citation>
    <scope>NUCLEOTIDE SEQUENCE</scope>
    <source>
        <strain evidence="10">SB0661_bin_32</strain>
    </source>
</reference>
<dbReference type="NCBIfam" id="TIGR00380">
    <property type="entry name" value="cobal_cbiB"/>
    <property type="match status" value="1"/>
</dbReference>
<keyword evidence="6 9" id="KW-0812">Transmembrane</keyword>
<proteinExistence type="inferred from homology"/>
<evidence type="ECO:0000256" key="5">
    <source>
        <dbReference type="ARBA" id="ARBA00022573"/>
    </source>
</evidence>
<comment type="pathway">
    <text evidence="2 9">Cofactor biosynthesis; adenosylcobalamin biosynthesis.</text>
</comment>
<evidence type="ECO:0000313" key="10">
    <source>
        <dbReference type="EMBL" id="MYC96657.1"/>
    </source>
</evidence>
<evidence type="ECO:0000256" key="8">
    <source>
        <dbReference type="ARBA" id="ARBA00023136"/>
    </source>
</evidence>
<dbReference type="GO" id="GO:0009236">
    <property type="term" value="P:cobalamin biosynthetic process"/>
    <property type="evidence" value="ECO:0007669"/>
    <property type="project" value="UniProtKB-UniRule"/>
</dbReference>
<dbReference type="HAMAP" id="MF_00024">
    <property type="entry name" value="CobD_CbiB"/>
    <property type="match status" value="1"/>
</dbReference>
<dbReference type="PANTHER" id="PTHR34308">
    <property type="entry name" value="COBALAMIN BIOSYNTHESIS PROTEIN CBIB"/>
    <property type="match status" value="1"/>
</dbReference>
<comment type="caution">
    <text evidence="9">Lacks conserved residue(s) required for the propagation of feature annotation.</text>
</comment>
<protein>
    <recommendedName>
        <fullName evidence="9">Cobalamin biosynthesis protein CobD</fullName>
    </recommendedName>
</protein>
<comment type="subcellular location">
    <subcellularLocation>
        <location evidence="1 9">Cell membrane</location>
        <topology evidence="1 9">Multi-pass membrane protein</topology>
    </subcellularLocation>
</comment>
<evidence type="ECO:0000256" key="4">
    <source>
        <dbReference type="ARBA" id="ARBA00022475"/>
    </source>
</evidence>
<accession>A0A6B1DC85</accession>
<feature type="transmembrane region" description="Helical" evidence="9">
    <location>
        <begin position="335"/>
        <end position="354"/>
    </location>
</feature>
<comment type="similarity">
    <text evidence="3 9">Belongs to the CobD/CbiB family.</text>
</comment>
<evidence type="ECO:0000256" key="3">
    <source>
        <dbReference type="ARBA" id="ARBA00006263"/>
    </source>
</evidence>
<dbReference type="Pfam" id="PF03186">
    <property type="entry name" value="CobD_Cbib"/>
    <property type="match status" value="1"/>
</dbReference>
<evidence type="ECO:0000256" key="2">
    <source>
        <dbReference type="ARBA" id="ARBA00004953"/>
    </source>
</evidence>
<name>A0A6B1DC85_9CHLR</name>
<organism evidence="10">
    <name type="scientific">Caldilineaceae bacterium SB0661_bin_32</name>
    <dbReference type="NCBI Taxonomy" id="2605255"/>
    <lineage>
        <taxon>Bacteria</taxon>
        <taxon>Bacillati</taxon>
        <taxon>Chloroflexota</taxon>
        <taxon>Caldilineae</taxon>
        <taxon>Caldilineales</taxon>
        <taxon>Caldilineaceae</taxon>
    </lineage>
</organism>
<gene>
    <name evidence="9 10" type="primary">cobD</name>
    <name evidence="10" type="ORF">F4X14_16955</name>
</gene>
<sequence length="375" mass="40332">MSGKVSLYAVRHLADFLFRAIHLQRGSPSVFARGCKVNGRGLFCPEYRRRRRALAVLSAVLADAMLGDPPSRFHPVAWMGSWIGLLRKMAPQRGPLADLLYGAAAIGVSALALWLAGRRLTRHLARWRWGWLAEGALLSQLIAWRSLMRAGDAVARPLERGDLGEARRQLGWHLVSRDVSRLDRSLVAAATIESLAENSSDSVIAPLFWYGIGGLPAALVYRFLNTADALLGYRDEEHEWLGKSAARADDAVNLAPARLTALLIVAGAALGGGNGGTAWRIWRRDGGKTASPNAGQPMSAAAGGLEVVLEKVGHYRLGEGLAKPQAADIGRASRLLSVSIFLGIAVGVAAALFFPKVEFSRRAALRQQAGRGGRE</sequence>
<evidence type="ECO:0000256" key="1">
    <source>
        <dbReference type="ARBA" id="ARBA00004651"/>
    </source>
</evidence>